<reference evidence="1" key="1">
    <citation type="submission" date="2022-02" db="EMBL/GenBank/DDBJ databases">
        <authorList>
            <person name="Henning P.M."/>
            <person name="McCubbin A.G."/>
            <person name="Shore J.S."/>
        </authorList>
    </citation>
    <scope>NUCLEOTIDE SEQUENCE</scope>
    <source>
        <strain evidence="1">F60SS</strain>
        <tissue evidence="1">Leaves</tissue>
    </source>
</reference>
<reference evidence="1" key="2">
    <citation type="journal article" date="2023" name="Plants (Basel)">
        <title>Annotation of the Turnera subulata (Passifloraceae) Draft Genome Reveals the S-Locus Evolved after the Divergence of Turneroideae from Passifloroideae in a Stepwise Manner.</title>
        <authorList>
            <person name="Henning P.M."/>
            <person name="Roalson E.H."/>
            <person name="Mir W."/>
            <person name="McCubbin A.G."/>
            <person name="Shore J.S."/>
        </authorList>
    </citation>
    <scope>NUCLEOTIDE SEQUENCE</scope>
    <source>
        <strain evidence="1">F60SS</strain>
    </source>
</reference>
<name>A0A9Q0GCJ9_9ROSI</name>
<dbReference type="AlphaFoldDB" id="A0A9Q0GCJ9"/>
<keyword evidence="2" id="KW-1185">Reference proteome</keyword>
<sequence>MNVAVLSHGSHRLLKAIQSMGGDIDLSQLKVNFSHPSLIVIVVSFSNTLDAEVKWWSSGKERNLRALFSTLQYPSDAPSETQ</sequence>
<organism evidence="1 2">
    <name type="scientific">Turnera subulata</name>
    <dbReference type="NCBI Taxonomy" id="218843"/>
    <lineage>
        <taxon>Eukaryota</taxon>
        <taxon>Viridiplantae</taxon>
        <taxon>Streptophyta</taxon>
        <taxon>Embryophyta</taxon>
        <taxon>Tracheophyta</taxon>
        <taxon>Spermatophyta</taxon>
        <taxon>Magnoliopsida</taxon>
        <taxon>eudicotyledons</taxon>
        <taxon>Gunneridae</taxon>
        <taxon>Pentapetalae</taxon>
        <taxon>rosids</taxon>
        <taxon>fabids</taxon>
        <taxon>Malpighiales</taxon>
        <taxon>Passifloraceae</taxon>
        <taxon>Turnera</taxon>
    </lineage>
</organism>
<proteinExistence type="predicted"/>
<dbReference type="OrthoDB" id="1717591at2759"/>
<gene>
    <name evidence="1" type="ORF">Tsubulata_026964</name>
</gene>
<evidence type="ECO:0000313" key="1">
    <source>
        <dbReference type="EMBL" id="KAJ4846174.1"/>
    </source>
</evidence>
<dbReference type="EMBL" id="JAKUCV010001490">
    <property type="protein sequence ID" value="KAJ4846174.1"/>
    <property type="molecule type" value="Genomic_DNA"/>
</dbReference>
<protein>
    <submittedName>
        <fullName evidence="1">Uncharacterized protein</fullName>
    </submittedName>
</protein>
<evidence type="ECO:0000313" key="2">
    <source>
        <dbReference type="Proteomes" id="UP001141552"/>
    </source>
</evidence>
<comment type="caution">
    <text evidence="1">The sequence shown here is derived from an EMBL/GenBank/DDBJ whole genome shotgun (WGS) entry which is preliminary data.</text>
</comment>
<dbReference type="Proteomes" id="UP001141552">
    <property type="component" value="Unassembled WGS sequence"/>
</dbReference>
<accession>A0A9Q0GCJ9</accession>